<dbReference type="AlphaFoldDB" id="A0A090IS37"/>
<dbReference type="EMBL" id="CCRF01000036">
    <property type="protein sequence ID" value="CEE00866.1"/>
    <property type="molecule type" value="Genomic_DNA"/>
</dbReference>
<keyword evidence="1" id="KW-1133">Transmembrane helix</keyword>
<reference evidence="2 3" key="1">
    <citation type="submission" date="2014-07" db="EMBL/GenBank/DDBJ databases">
        <authorList>
            <person name="Wibberg Daniel"/>
        </authorList>
    </citation>
    <scope>NUCLEOTIDE SEQUENCE [LARGE SCALE GENOMIC DNA]</scope>
</reference>
<keyword evidence="1" id="KW-0472">Membrane</keyword>
<gene>
    <name evidence="2" type="ORF">BT1A1_1034</name>
</gene>
<evidence type="ECO:0000313" key="3">
    <source>
        <dbReference type="Proteomes" id="UP000040576"/>
    </source>
</evidence>
<name>A0A090IS37_9BACI</name>
<proteinExistence type="predicted"/>
<evidence type="ECO:0000256" key="1">
    <source>
        <dbReference type="SAM" id="Phobius"/>
    </source>
</evidence>
<accession>A0A090IS37</accession>
<feature type="transmembrane region" description="Helical" evidence="1">
    <location>
        <begin position="42"/>
        <end position="64"/>
    </location>
</feature>
<keyword evidence="1" id="KW-0812">Transmembrane</keyword>
<evidence type="ECO:0000313" key="2">
    <source>
        <dbReference type="EMBL" id="CEE00866.1"/>
    </source>
</evidence>
<keyword evidence="3" id="KW-1185">Reference proteome</keyword>
<organism evidence="2 3">
    <name type="scientific">Caldibacillus thermoamylovorans</name>
    <dbReference type="NCBI Taxonomy" id="35841"/>
    <lineage>
        <taxon>Bacteria</taxon>
        <taxon>Bacillati</taxon>
        <taxon>Bacillota</taxon>
        <taxon>Bacilli</taxon>
        <taxon>Bacillales</taxon>
        <taxon>Bacillaceae</taxon>
        <taxon>Caldibacillus</taxon>
    </lineage>
</organism>
<protein>
    <submittedName>
        <fullName evidence="2">Putative membrane protein</fullName>
    </submittedName>
</protein>
<dbReference type="Proteomes" id="UP000040576">
    <property type="component" value="Unassembled WGS sequence"/>
</dbReference>
<dbReference type="RefSeq" id="WP_034768752.1">
    <property type="nucleotide sequence ID" value="NZ_CCRF01000036.1"/>
</dbReference>
<sequence length="235" mass="26366">MKNSNEQLKMAMDEIIGIEPLVREEDKTKFLMKVHKKQKTYLVPKLLTALLFIGLAGWLLFLALNSGGLQQASPADKNIKTIETVLNQMLTGPSKEFSKAVDAWENAVPDTGEGVNSGIITSTPDPLRQYTDKYFKPYFTEEGLTDYINTSGLTFLMQADWYGYVLKVNDLKIEKLEMEGNYYDFTVTVSFQKTGSDQQNTAKVTGQININDEGKIQVFSMFGDGGLLEKMTEGR</sequence>